<protein>
    <submittedName>
        <fullName evidence="2">Uncharacterized protein</fullName>
    </submittedName>
</protein>
<keyword evidence="1" id="KW-0472">Membrane</keyword>
<dbReference type="EMBL" id="PVNS01000008">
    <property type="protein sequence ID" value="PRO65484.1"/>
    <property type="molecule type" value="Genomic_DNA"/>
</dbReference>
<feature type="transmembrane region" description="Helical" evidence="1">
    <location>
        <begin position="328"/>
        <end position="356"/>
    </location>
</feature>
<feature type="transmembrane region" description="Helical" evidence="1">
    <location>
        <begin position="297"/>
        <end position="316"/>
    </location>
</feature>
<gene>
    <name evidence="2" type="ORF">C6I21_10040</name>
</gene>
<keyword evidence="3" id="KW-1185">Reference proteome</keyword>
<comment type="caution">
    <text evidence="2">The sequence shown here is derived from an EMBL/GenBank/DDBJ whole genome shotgun (WGS) entry which is preliminary data.</text>
</comment>
<evidence type="ECO:0000313" key="2">
    <source>
        <dbReference type="EMBL" id="PRO65484.1"/>
    </source>
</evidence>
<evidence type="ECO:0000256" key="1">
    <source>
        <dbReference type="SAM" id="Phobius"/>
    </source>
</evidence>
<accession>A0A2P6MGS4</accession>
<keyword evidence="1" id="KW-0812">Transmembrane</keyword>
<evidence type="ECO:0000313" key="3">
    <source>
        <dbReference type="Proteomes" id="UP000243650"/>
    </source>
</evidence>
<sequence>MSSSRALFVRLQRMSGAGLWFEPQGSELLACGAAVRSHASSIEAMSSSSARSLEVPSTLPTKAKISFRRQGFQDWSLVIRALPLFRFPPERVRLQVQAENGYLFNRPHFSFKTRRFLPGLFDGSTPTIQKVSRIRLERIYTVCYCVYKHIQLEVIDLDWRITWKLMKYEWRWTKLHHYLLLLLYAAGLAYFAVLVLPMRMGEPQPLTVMNDFIFIVLLSLGVYAPRGYAFFVREVKSQLYAAPLFLQWRPLPVPENVQIVSRMLMSAWWMVMMQLCFLVLLYLFSWMTGVLLPENPLWFAVHWMIACSVFAGMAPASEPGDKMSMLKIVLFCFGVFAGLIILSLAVFFISGGRFIWEWFLAASSSQPLLLTILLLSASTCSNFGWVQYMRHYMKKTNYTV</sequence>
<reference evidence="2 3" key="1">
    <citation type="submission" date="2018-03" db="EMBL/GenBank/DDBJ databases">
        <title>Bacillus urumqiensis sp. nov., a moderately haloalkaliphilic bacterium isolated from a salt lake.</title>
        <authorList>
            <person name="Zhao B."/>
            <person name="Liao Z."/>
        </authorList>
    </citation>
    <scope>NUCLEOTIDE SEQUENCE [LARGE SCALE GENOMIC DNA]</scope>
    <source>
        <strain evidence="2 3">BZ-SZ-XJ18</strain>
    </source>
</reference>
<dbReference type="AlphaFoldDB" id="A0A2P6MGS4"/>
<keyword evidence="1" id="KW-1133">Transmembrane helix</keyword>
<feature type="transmembrane region" description="Helical" evidence="1">
    <location>
        <begin position="267"/>
        <end position="285"/>
    </location>
</feature>
<feature type="transmembrane region" description="Helical" evidence="1">
    <location>
        <begin position="368"/>
        <end position="386"/>
    </location>
</feature>
<name>A0A2P6MGS4_ALKUR</name>
<proteinExistence type="predicted"/>
<dbReference type="Proteomes" id="UP000243650">
    <property type="component" value="Unassembled WGS sequence"/>
</dbReference>
<feature type="transmembrane region" description="Helical" evidence="1">
    <location>
        <begin position="178"/>
        <end position="200"/>
    </location>
</feature>
<feature type="transmembrane region" description="Helical" evidence="1">
    <location>
        <begin position="212"/>
        <end position="231"/>
    </location>
</feature>
<organism evidence="2 3">
    <name type="scientific">Alkalicoccus urumqiensis</name>
    <name type="common">Bacillus urumqiensis</name>
    <dbReference type="NCBI Taxonomy" id="1548213"/>
    <lineage>
        <taxon>Bacteria</taxon>
        <taxon>Bacillati</taxon>
        <taxon>Bacillota</taxon>
        <taxon>Bacilli</taxon>
        <taxon>Bacillales</taxon>
        <taxon>Bacillaceae</taxon>
        <taxon>Alkalicoccus</taxon>
    </lineage>
</organism>